<keyword evidence="2" id="KW-0997">Cell inner membrane</keyword>
<organism evidence="10 11">
    <name type="scientific">Dissulfuribacter thermophilus</name>
    <dbReference type="NCBI Taxonomy" id="1156395"/>
    <lineage>
        <taxon>Bacteria</taxon>
        <taxon>Pseudomonadati</taxon>
        <taxon>Thermodesulfobacteriota</taxon>
        <taxon>Dissulfuribacteria</taxon>
        <taxon>Dissulfuribacterales</taxon>
        <taxon>Dissulfuribacteraceae</taxon>
        <taxon>Dissulfuribacter</taxon>
    </lineage>
</organism>
<evidence type="ECO:0000256" key="1">
    <source>
        <dbReference type="ARBA" id="ARBA00004429"/>
    </source>
</evidence>
<keyword evidence="11" id="KW-1185">Reference proteome</keyword>
<evidence type="ECO:0000259" key="7">
    <source>
        <dbReference type="PROSITE" id="PS50111"/>
    </source>
</evidence>
<keyword evidence="2" id="KW-1003">Cell membrane</keyword>
<name>A0A1B9F8C5_9BACT</name>
<dbReference type="InterPro" id="IPR000727">
    <property type="entry name" value="T_SNARE_dom"/>
</dbReference>
<dbReference type="Proteomes" id="UP000093080">
    <property type="component" value="Unassembled WGS sequence"/>
</dbReference>
<reference evidence="10 11" key="1">
    <citation type="submission" date="2016-06" db="EMBL/GenBank/DDBJ databases">
        <title>Respiratory ammonification of nitrate coupled to the oxidation of elemental sulfur in deep-sea autotrophic thermophilic bacteria.</title>
        <authorList>
            <person name="Slobodkina G.B."/>
            <person name="Mardanov A.V."/>
            <person name="Ravin N.V."/>
            <person name="Frolova A.A."/>
            <person name="Viryasiv M.B."/>
            <person name="Chernyh N.A."/>
            <person name="Bonch-Osmolovskaya E.A."/>
            <person name="Slobodkin A.I."/>
        </authorList>
    </citation>
    <scope>NUCLEOTIDE SEQUENCE [LARGE SCALE GENOMIC DNA]</scope>
    <source>
        <strain evidence="10 11">S69</strain>
    </source>
</reference>
<dbReference type="GO" id="GO:0007165">
    <property type="term" value="P:signal transduction"/>
    <property type="evidence" value="ECO:0007669"/>
    <property type="project" value="UniProtKB-KW"/>
</dbReference>
<keyword evidence="6" id="KW-0812">Transmembrane</keyword>
<dbReference type="CDD" id="cd18774">
    <property type="entry name" value="PDC2_HK_sensor"/>
    <property type="match status" value="1"/>
</dbReference>
<evidence type="ECO:0000256" key="5">
    <source>
        <dbReference type="PROSITE-ProRule" id="PRU00284"/>
    </source>
</evidence>
<dbReference type="InterPro" id="IPR003660">
    <property type="entry name" value="HAMP_dom"/>
</dbReference>
<feature type="domain" description="T-SNARE coiled-coil homology" evidence="8">
    <location>
        <begin position="407"/>
        <end position="469"/>
    </location>
</feature>
<dbReference type="PROSITE" id="PS50192">
    <property type="entry name" value="T_SNARE"/>
    <property type="match status" value="1"/>
</dbReference>
<sequence length="506" mass="56392">MFKTIKEKLILSTILSLIAIVISVIVSYFLSVLEIKRIMILDLENMANVLQKQLTYVANIRTDAWKDPKFRKTMHELKIGKTGYVYFMNEKGDFVIHPTKEGRNFAGHGYVDYIRRHKEGGIYEYVSAATQQDKIVAFRYIAPWKLWVIPGINKADYFEQLKNEFLKWLSTLGLILFLLILLVNFFLSKQILNSLDNFRELAKDLASGTGDLTKRIESKTKDEISKVAKYFNQFLDKIHHLVAQIKDKGQTVAIEAQDLRSVSEQMADTADNTRNLVDEVNSAVETIGENVSSIATAMEEMTAAISEIAQHTSQANTVANEADEKARHVHQVIKALANSSKKIDDISKLIGTISEQTNLLALNATIEAARAGEAGKGFTVVANEIKELARQTGDSVAEIDEVVRDLQDRAEEAMVAVERIVSVIQTVAELSNNIAVAVEEQTAATNEISSNTQRVNSEVNEVVKMSQSIAAAGDQTAQGARQLQEAVDRLSRLSSDLKVVLEQFRI</sequence>
<dbReference type="SUPFAM" id="SSF58104">
    <property type="entry name" value="Methyl-accepting chemotaxis protein (MCP) signaling domain"/>
    <property type="match status" value="1"/>
</dbReference>
<comment type="similarity">
    <text evidence="4">Belongs to the methyl-accepting chemotaxis (MCP) protein family.</text>
</comment>
<feature type="transmembrane region" description="Helical" evidence="6">
    <location>
        <begin position="9"/>
        <end position="30"/>
    </location>
</feature>
<evidence type="ECO:0000313" key="10">
    <source>
        <dbReference type="EMBL" id="OCC16104.1"/>
    </source>
</evidence>
<dbReference type="InterPro" id="IPR033462">
    <property type="entry name" value="Cache_3-Cache_2"/>
</dbReference>
<dbReference type="STRING" id="1156395.DBT_0566"/>
<dbReference type="Gene3D" id="1.10.287.950">
    <property type="entry name" value="Methyl-accepting chemotaxis protein"/>
    <property type="match status" value="1"/>
</dbReference>
<dbReference type="AlphaFoldDB" id="A0A1B9F8C5"/>
<evidence type="ECO:0000256" key="2">
    <source>
        <dbReference type="ARBA" id="ARBA00022519"/>
    </source>
</evidence>
<evidence type="ECO:0000256" key="4">
    <source>
        <dbReference type="ARBA" id="ARBA00029447"/>
    </source>
</evidence>
<dbReference type="PROSITE" id="PS50111">
    <property type="entry name" value="CHEMOTAXIS_TRANSDUC_2"/>
    <property type="match status" value="1"/>
</dbReference>
<dbReference type="Pfam" id="PF00672">
    <property type="entry name" value="HAMP"/>
    <property type="match status" value="1"/>
</dbReference>
<protein>
    <submittedName>
        <fullName evidence="10">Methyl-accepting chemotaxis protein</fullName>
    </submittedName>
</protein>
<dbReference type="PATRIC" id="fig|1156395.6.peg.572"/>
<dbReference type="PANTHER" id="PTHR32089:SF112">
    <property type="entry name" value="LYSOZYME-LIKE PROTEIN-RELATED"/>
    <property type="match status" value="1"/>
</dbReference>
<evidence type="ECO:0000259" key="8">
    <source>
        <dbReference type="PROSITE" id="PS50192"/>
    </source>
</evidence>
<keyword evidence="3 5" id="KW-0807">Transducer</keyword>
<keyword evidence="6" id="KW-1133">Transmembrane helix</keyword>
<dbReference type="PRINTS" id="PR00260">
    <property type="entry name" value="CHEMTRNSDUCR"/>
</dbReference>
<dbReference type="InterPro" id="IPR004089">
    <property type="entry name" value="MCPsignal_dom"/>
</dbReference>
<dbReference type="Pfam" id="PF00015">
    <property type="entry name" value="MCPsignal"/>
    <property type="match status" value="1"/>
</dbReference>
<evidence type="ECO:0000259" key="9">
    <source>
        <dbReference type="PROSITE" id="PS50885"/>
    </source>
</evidence>
<dbReference type="SMART" id="SM00304">
    <property type="entry name" value="HAMP"/>
    <property type="match status" value="1"/>
</dbReference>
<dbReference type="GO" id="GO:0005886">
    <property type="term" value="C:plasma membrane"/>
    <property type="evidence" value="ECO:0007669"/>
    <property type="project" value="UniProtKB-SubCell"/>
</dbReference>
<dbReference type="CDD" id="cd06225">
    <property type="entry name" value="HAMP"/>
    <property type="match status" value="1"/>
</dbReference>
<proteinExistence type="inferred from homology"/>
<comment type="caution">
    <text evidence="10">The sequence shown here is derived from an EMBL/GenBank/DDBJ whole genome shotgun (WGS) entry which is preliminary data.</text>
</comment>
<dbReference type="GO" id="GO:0004888">
    <property type="term" value="F:transmembrane signaling receptor activity"/>
    <property type="evidence" value="ECO:0007669"/>
    <property type="project" value="InterPro"/>
</dbReference>
<dbReference type="OrthoDB" id="9791237at2"/>
<evidence type="ECO:0000256" key="6">
    <source>
        <dbReference type="SAM" id="Phobius"/>
    </source>
</evidence>
<evidence type="ECO:0000256" key="3">
    <source>
        <dbReference type="ARBA" id="ARBA00023224"/>
    </source>
</evidence>
<feature type="domain" description="Methyl-accepting transducer" evidence="7">
    <location>
        <begin position="262"/>
        <end position="477"/>
    </location>
</feature>
<feature type="transmembrane region" description="Helical" evidence="6">
    <location>
        <begin position="165"/>
        <end position="187"/>
    </location>
</feature>
<comment type="subcellular location">
    <subcellularLocation>
        <location evidence="1">Cell inner membrane</location>
        <topology evidence="1">Multi-pass membrane protein</topology>
    </subcellularLocation>
</comment>
<dbReference type="InterPro" id="IPR004090">
    <property type="entry name" value="Chemotax_Me-accpt_rcpt"/>
</dbReference>
<feature type="domain" description="HAMP" evidence="9">
    <location>
        <begin position="189"/>
        <end position="243"/>
    </location>
</feature>
<dbReference type="Pfam" id="PF17201">
    <property type="entry name" value="Cache_3-Cache_2"/>
    <property type="match status" value="1"/>
</dbReference>
<dbReference type="PANTHER" id="PTHR32089">
    <property type="entry name" value="METHYL-ACCEPTING CHEMOTAXIS PROTEIN MCPB"/>
    <property type="match status" value="1"/>
</dbReference>
<dbReference type="SMART" id="SM00283">
    <property type="entry name" value="MA"/>
    <property type="match status" value="1"/>
</dbReference>
<evidence type="ECO:0000313" key="11">
    <source>
        <dbReference type="Proteomes" id="UP000093080"/>
    </source>
</evidence>
<dbReference type="RefSeq" id="WP_067616159.1">
    <property type="nucleotide sequence ID" value="NZ_MAGO01000002.1"/>
</dbReference>
<accession>A0A1B9F8C5</accession>
<dbReference type="Gene3D" id="3.30.450.20">
    <property type="entry name" value="PAS domain"/>
    <property type="match status" value="1"/>
</dbReference>
<dbReference type="GO" id="GO:0006935">
    <property type="term" value="P:chemotaxis"/>
    <property type="evidence" value="ECO:0007669"/>
    <property type="project" value="InterPro"/>
</dbReference>
<keyword evidence="6" id="KW-0472">Membrane</keyword>
<gene>
    <name evidence="10" type="ORF">DBT_0566</name>
</gene>
<dbReference type="PROSITE" id="PS50885">
    <property type="entry name" value="HAMP"/>
    <property type="match status" value="1"/>
</dbReference>
<dbReference type="EMBL" id="MAGO01000002">
    <property type="protein sequence ID" value="OCC16104.1"/>
    <property type="molecule type" value="Genomic_DNA"/>
</dbReference>